<dbReference type="Pfam" id="PF25876">
    <property type="entry name" value="HH_MFP_RND"/>
    <property type="match status" value="1"/>
</dbReference>
<dbReference type="Gene3D" id="2.40.30.170">
    <property type="match status" value="1"/>
</dbReference>
<dbReference type="EMBL" id="OX458333">
    <property type="protein sequence ID" value="CAI8900604.1"/>
    <property type="molecule type" value="Genomic_DNA"/>
</dbReference>
<evidence type="ECO:0000313" key="11">
    <source>
        <dbReference type="Proteomes" id="UP001162030"/>
    </source>
</evidence>
<comment type="similarity">
    <text evidence="2">Belongs to the membrane fusion protein (MFP) (TC 8.A.1) family.</text>
</comment>
<evidence type="ECO:0000256" key="4">
    <source>
        <dbReference type="SAM" id="Coils"/>
    </source>
</evidence>
<comment type="subcellular location">
    <subcellularLocation>
        <location evidence="1">Membrane</location>
    </subcellularLocation>
</comment>
<name>A0ABM9I580_9GAMM</name>
<keyword evidence="4" id="KW-0175">Coiled coil</keyword>
<accession>A0ABM9I580</accession>
<dbReference type="PANTHER" id="PTHR30469:SF38">
    <property type="entry name" value="HLYD FAMILY SECRETION PROTEIN"/>
    <property type="match status" value="1"/>
</dbReference>
<protein>
    <submittedName>
        <fullName evidence="10">HlyD family secretion protein</fullName>
    </submittedName>
</protein>
<evidence type="ECO:0000256" key="2">
    <source>
        <dbReference type="ARBA" id="ARBA00009477"/>
    </source>
</evidence>
<organism evidence="10 11">
    <name type="scientific">Methylocaldum szegediense</name>
    <dbReference type="NCBI Taxonomy" id="73780"/>
    <lineage>
        <taxon>Bacteria</taxon>
        <taxon>Pseudomonadati</taxon>
        <taxon>Pseudomonadota</taxon>
        <taxon>Gammaproteobacteria</taxon>
        <taxon>Methylococcales</taxon>
        <taxon>Methylococcaceae</taxon>
        <taxon>Methylocaldum</taxon>
    </lineage>
</organism>
<dbReference type="NCBIfam" id="TIGR01730">
    <property type="entry name" value="RND_mfp"/>
    <property type="match status" value="1"/>
</dbReference>
<dbReference type="Gene3D" id="2.40.420.20">
    <property type="match status" value="1"/>
</dbReference>
<feature type="domain" description="Multidrug resistance protein MdtA-like barrel-sandwich hybrid" evidence="7">
    <location>
        <begin position="129"/>
        <end position="273"/>
    </location>
</feature>
<feature type="domain" description="YknX-like C-terminal permuted SH3-like" evidence="9">
    <location>
        <begin position="382"/>
        <end position="448"/>
    </location>
</feature>
<sequence>MTRPAYVWSMLTPSSDSLHPCSCLFPAHHYSRLKRCSQLLIGHIVTTDKLSKLRIDRPTRTLPSPSRAAVVRRRLAILAVLAVSGLGVLVYSQLRGAVIESKVGTVSNIFPSQSFTLLNATGYVVPQTKADVASKATGRLERLDVEEGSFVKKGQIIAQLENRDLLANVNQAAANVAVAKTDLLKAEAELKESTLALNRARTLLQKKFVSQELYDAAVARHKKAVAAVESAKSAIAAAEAAYQGARVSLDYTFIRAPFDGIILSKNADIGDILAPFSSTTLSKGTVVSMADMNTLEVEVDVAESNLNQVRVGQPCEVQLDAFPDDRFRCSVDRIVPTVDRTKATVLVKVRFIDKDERILPDMSAKVAFLSRELAPDQRKPVSAVPPEAIVTRGASSVAFVLHGNRVEAVTVETGERIGDRVVVKSGLKAGDRVVLSPSEDLQDGAEVRIREAESS</sequence>
<proteinExistence type="inferred from homology"/>
<keyword evidence="3 5" id="KW-0472">Membrane</keyword>
<evidence type="ECO:0000259" key="7">
    <source>
        <dbReference type="Pfam" id="PF25917"/>
    </source>
</evidence>
<evidence type="ECO:0000259" key="8">
    <source>
        <dbReference type="Pfam" id="PF25954"/>
    </source>
</evidence>
<evidence type="ECO:0000256" key="5">
    <source>
        <dbReference type="SAM" id="Phobius"/>
    </source>
</evidence>
<dbReference type="InterPro" id="IPR058637">
    <property type="entry name" value="YknX-like_C"/>
</dbReference>
<evidence type="ECO:0000256" key="1">
    <source>
        <dbReference type="ARBA" id="ARBA00004370"/>
    </source>
</evidence>
<evidence type="ECO:0000259" key="9">
    <source>
        <dbReference type="Pfam" id="PF25989"/>
    </source>
</evidence>
<dbReference type="Pfam" id="PF25917">
    <property type="entry name" value="BSH_RND"/>
    <property type="match status" value="1"/>
</dbReference>
<dbReference type="InterPro" id="IPR018000">
    <property type="entry name" value="Neurotransmitter_ion_chnl_CS"/>
</dbReference>
<dbReference type="Pfam" id="PF25954">
    <property type="entry name" value="Beta-barrel_RND_2"/>
    <property type="match status" value="1"/>
</dbReference>
<dbReference type="Proteomes" id="UP001162030">
    <property type="component" value="Chromosome"/>
</dbReference>
<feature type="domain" description="CusB-like beta-barrel" evidence="8">
    <location>
        <begin position="297"/>
        <end position="369"/>
    </location>
</feature>
<dbReference type="InterPro" id="IPR058624">
    <property type="entry name" value="MdtA-like_HH"/>
</dbReference>
<evidence type="ECO:0000313" key="10">
    <source>
        <dbReference type="EMBL" id="CAI8900604.1"/>
    </source>
</evidence>
<reference evidence="10 11" key="1">
    <citation type="submission" date="2023-03" db="EMBL/GenBank/DDBJ databases">
        <authorList>
            <person name="Pearce D."/>
        </authorList>
    </citation>
    <scope>NUCLEOTIDE SEQUENCE [LARGE SCALE GENOMIC DNA]</scope>
    <source>
        <strain evidence="10">Msz</strain>
    </source>
</reference>
<dbReference type="InterPro" id="IPR006143">
    <property type="entry name" value="RND_pump_MFP"/>
</dbReference>
<dbReference type="SUPFAM" id="SSF111369">
    <property type="entry name" value="HlyD-like secretion proteins"/>
    <property type="match status" value="1"/>
</dbReference>
<dbReference type="Gene3D" id="2.40.50.100">
    <property type="match status" value="1"/>
</dbReference>
<keyword evidence="5" id="KW-1133">Transmembrane helix</keyword>
<dbReference type="InterPro" id="IPR058792">
    <property type="entry name" value="Beta-barrel_RND_2"/>
</dbReference>
<feature type="transmembrane region" description="Helical" evidence="5">
    <location>
        <begin position="75"/>
        <end position="94"/>
    </location>
</feature>
<gene>
    <name evidence="10" type="ORF">MSZNOR_3432</name>
</gene>
<evidence type="ECO:0000256" key="3">
    <source>
        <dbReference type="ARBA" id="ARBA00023136"/>
    </source>
</evidence>
<dbReference type="InterPro" id="IPR058625">
    <property type="entry name" value="MdtA-like_BSH"/>
</dbReference>
<dbReference type="Pfam" id="PF25989">
    <property type="entry name" value="YknX_C"/>
    <property type="match status" value="1"/>
</dbReference>
<keyword evidence="5" id="KW-0812">Transmembrane</keyword>
<feature type="domain" description="Multidrug resistance protein MdtA-like alpha-helical hairpin" evidence="6">
    <location>
        <begin position="177"/>
        <end position="252"/>
    </location>
</feature>
<keyword evidence="11" id="KW-1185">Reference proteome</keyword>
<dbReference type="PANTHER" id="PTHR30469">
    <property type="entry name" value="MULTIDRUG RESISTANCE PROTEIN MDTA"/>
    <property type="match status" value="1"/>
</dbReference>
<dbReference type="PROSITE" id="PS00236">
    <property type="entry name" value="NEUROTR_ION_CHANNEL"/>
    <property type="match status" value="1"/>
</dbReference>
<evidence type="ECO:0000259" key="6">
    <source>
        <dbReference type="Pfam" id="PF25876"/>
    </source>
</evidence>
<dbReference type="Gene3D" id="1.10.287.470">
    <property type="entry name" value="Helix hairpin bin"/>
    <property type="match status" value="1"/>
</dbReference>
<feature type="coiled-coil region" evidence="4">
    <location>
        <begin position="169"/>
        <end position="203"/>
    </location>
</feature>